<evidence type="ECO:0000256" key="1">
    <source>
        <dbReference type="ARBA" id="ARBA00004761"/>
    </source>
</evidence>
<dbReference type="AlphaFoldDB" id="A0A4Q1DE43"/>
<proteinExistence type="inferred from homology"/>
<gene>
    <name evidence="6" type="primary">eda</name>
    <name evidence="6" type="ORF">ESB13_10835</name>
</gene>
<evidence type="ECO:0000256" key="3">
    <source>
        <dbReference type="ARBA" id="ARBA00011233"/>
    </source>
</evidence>
<dbReference type="SUPFAM" id="SSF51569">
    <property type="entry name" value="Aldolase"/>
    <property type="match status" value="1"/>
</dbReference>
<sequence length="220" mass="24003">MSKKDSSLKAVLDQRILPLYFEADQTTSLEILKALYNAGVRAVEYTNRGAAALENFKAMKKLRDAELPGLEIGIGTIKNATDARAFAEAGVDYLISPGLVPEVAEVAKEYELLYVPGCMTPTEVIQAENMGIRFVKLFPGNILGPGFVDAIKSLFPSMFFMPTGGVELEEANLQAWFKSGVSAVGMGSKLVTKDIIKNKKYDELATLTKQVIQTVQSFKP</sequence>
<keyword evidence="5" id="KW-0119">Carbohydrate metabolism</keyword>
<dbReference type="GO" id="GO:0008700">
    <property type="term" value="F:(R,S)-4-hydroxy-2-oxoglutarate aldolase activity"/>
    <property type="evidence" value="ECO:0007669"/>
    <property type="project" value="UniProtKB-EC"/>
</dbReference>
<dbReference type="NCBIfam" id="TIGR01182">
    <property type="entry name" value="eda"/>
    <property type="match status" value="1"/>
</dbReference>
<evidence type="ECO:0000313" key="6">
    <source>
        <dbReference type="EMBL" id="RXK87248.1"/>
    </source>
</evidence>
<dbReference type="OrthoDB" id="9802667at2"/>
<evidence type="ECO:0000256" key="5">
    <source>
        <dbReference type="ARBA" id="ARBA00023277"/>
    </source>
</evidence>
<dbReference type="PANTHER" id="PTHR30246:SF1">
    <property type="entry name" value="2-DEHYDRO-3-DEOXY-6-PHOSPHOGALACTONATE ALDOLASE-RELATED"/>
    <property type="match status" value="1"/>
</dbReference>
<comment type="caution">
    <text evidence="6">The sequence shown here is derived from an EMBL/GenBank/DDBJ whole genome shotgun (WGS) entry which is preliminary data.</text>
</comment>
<dbReference type="Gene3D" id="3.20.20.70">
    <property type="entry name" value="Aldolase class I"/>
    <property type="match status" value="1"/>
</dbReference>
<evidence type="ECO:0000256" key="4">
    <source>
        <dbReference type="ARBA" id="ARBA00023239"/>
    </source>
</evidence>
<dbReference type="InterPro" id="IPR000887">
    <property type="entry name" value="Aldlse_KDPG_KHG"/>
</dbReference>
<dbReference type="Proteomes" id="UP000290545">
    <property type="component" value="Unassembled WGS sequence"/>
</dbReference>
<name>A0A4Q1DE43_9BACT</name>
<dbReference type="EMBL" id="SDHZ01000001">
    <property type="protein sequence ID" value="RXK87248.1"/>
    <property type="molecule type" value="Genomic_DNA"/>
</dbReference>
<dbReference type="PANTHER" id="PTHR30246">
    <property type="entry name" value="2-KETO-3-DEOXY-6-PHOSPHOGLUCONATE ALDOLASE"/>
    <property type="match status" value="1"/>
</dbReference>
<comment type="similarity">
    <text evidence="2">Belongs to the KHG/KDPG aldolase family.</text>
</comment>
<dbReference type="EC" id="4.1.2.14" evidence="6"/>
<dbReference type="InterPro" id="IPR013785">
    <property type="entry name" value="Aldolase_TIM"/>
</dbReference>
<comment type="subunit">
    <text evidence="3">Homotrimer.</text>
</comment>
<keyword evidence="7" id="KW-1185">Reference proteome</keyword>
<reference evidence="6 7" key="1">
    <citation type="submission" date="2019-01" db="EMBL/GenBank/DDBJ databases">
        <title>Filimonas sp. strain TTM-71.</title>
        <authorList>
            <person name="Chen W.-M."/>
        </authorList>
    </citation>
    <scope>NUCLEOTIDE SEQUENCE [LARGE SCALE GENOMIC DNA]</scope>
    <source>
        <strain evidence="6 7">TTM-71</strain>
    </source>
</reference>
<keyword evidence="4 6" id="KW-0456">Lyase</keyword>
<dbReference type="EC" id="4.1.3.16" evidence="6"/>
<dbReference type="CDD" id="cd00452">
    <property type="entry name" value="KDPG_aldolase"/>
    <property type="match status" value="1"/>
</dbReference>
<protein>
    <submittedName>
        <fullName evidence="6">Bifunctional 4-hydroxy-2-oxoglutarate aldolase/2-dehydro-3-deoxy-phosphogluconate aldolase</fullName>
        <ecNumber evidence="6">4.1.2.14</ecNumber>
        <ecNumber evidence="6">4.1.3.16</ecNumber>
    </submittedName>
</protein>
<evidence type="ECO:0000256" key="2">
    <source>
        <dbReference type="ARBA" id="ARBA00006906"/>
    </source>
</evidence>
<comment type="pathway">
    <text evidence="1">Carbohydrate acid metabolism.</text>
</comment>
<dbReference type="GO" id="GO:0008675">
    <property type="term" value="F:2-dehydro-3-deoxy-phosphogluconate aldolase activity"/>
    <property type="evidence" value="ECO:0007669"/>
    <property type="project" value="UniProtKB-EC"/>
</dbReference>
<dbReference type="RefSeq" id="WP_129002998.1">
    <property type="nucleotide sequence ID" value="NZ_SDHZ01000001.1"/>
</dbReference>
<dbReference type="Pfam" id="PF01081">
    <property type="entry name" value="Aldolase"/>
    <property type="match status" value="1"/>
</dbReference>
<organism evidence="6 7">
    <name type="scientific">Filimonas effusa</name>
    <dbReference type="NCBI Taxonomy" id="2508721"/>
    <lineage>
        <taxon>Bacteria</taxon>
        <taxon>Pseudomonadati</taxon>
        <taxon>Bacteroidota</taxon>
        <taxon>Chitinophagia</taxon>
        <taxon>Chitinophagales</taxon>
        <taxon>Chitinophagaceae</taxon>
        <taxon>Filimonas</taxon>
    </lineage>
</organism>
<accession>A0A4Q1DE43</accession>
<evidence type="ECO:0000313" key="7">
    <source>
        <dbReference type="Proteomes" id="UP000290545"/>
    </source>
</evidence>